<name>A0A841JY90_9BACT</name>
<protein>
    <submittedName>
        <fullName evidence="2">Uncharacterized protein</fullName>
    </submittedName>
</protein>
<reference evidence="2 3" key="1">
    <citation type="submission" date="2020-08" db="EMBL/GenBank/DDBJ databases">
        <title>Genomic Encyclopedia of Type Strains, Phase IV (KMG-IV): sequencing the most valuable type-strain genomes for metagenomic binning, comparative biology and taxonomic classification.</title>
        <authorList>
            <person name="Goeker M."/>
        </authorList>
    </citation>
    <scope>NUCLEOTIDE SEQUENCE [LARGE SCALE GENOMIC DNA]</scope>
    <source>
        <strain evidence="2 3">DSM 103733</strain>
    </source>
</reference>
<keyword evidence="3" id="KW-1185">Reference proteome</keyword>
<evidence type="ECO:0000256" key="1">
    <source>
        <dbReference type="SAM" id="MobiDB-lite"/>
    </source>
</evidence>
<organism evidence="2 3">
    <name type="scientific">Silvibacterium bohemicum</name>
    <dbReference type="NCBI Taxonomy" id="1577686"/>
    <lineage>
        <taxon>Bacteria</taxon>
        <taxon>Pseudomonadati</taxon>
        <taxon>Acidobacteriota</taxon>
        <taxon>Terriglobia</taxon>
        <taxon>Terriglobales</taxon>
        <taxon>Acidobacteriaceae</taxon>
        <taxon>Silvibacterium</taxon>
    </lineage>
</organism>
<feature type="compositionally biased region" description="Basic residues" evidence="1">
    <location>
        <begin position="132"/>
        <end position="142"/>
    </location>
</feature>
<proteinExistence type="predicted"/>
<dbReference type="EMBL" id="JACHEK010000005">
    <property type="protein sequence ID" value="MBB6144699.1"/>
    <property type="molecule type" value="Genomic_DNA"/>
</dbReference>
<gene>
    <name evidence="2" type="ORF">HNQ77_002655</name>
</gene>
<sequence>MRYTIAQLYSDMERYHVKELYIDGVLGRLHVSRDMLGQLVRDGFTSDEYASNPDTTSPWLLEVQDGVGVLRANPGGKRNRDGTRGGVRIAGLRESRAHRDRTKNGLSSTRRMYQDRKPSSDAPLAEQIQSVRSRRAARLAGR</sequence>
<evidence type="ECO:0000313" key="2">
    <source>
        <dbReference type="EMBL" id="MBB6144699.1"/>
    </source>
</evidence>
<dbReference type="AlphaFoldDB" id="A0A841JY90"/>
<dbReference type="Proteomes" id="UP000538666">
    <property type="component" value="Unassembled WGS sequence"/>
</dbReference>
<feature type="region of interest" description="Disordered" evidence="1">
    <location>
        <begin position="70"/>
        <end position="142"/>
    </location>
</feature>
<comment type="caution">
    <text evidence="2">The sequence shown here is derived from an EMBL/GenBank/DDBJ whole genome shotgun (WGS) entry which is preliminary data.</text>
</comment>
<accession>A0A841JY90</accession>
<dbReference type="RefSeq" id="WP_050059719.1">
    <property type="nucleotide sequence ID" value="NZ_JACHEK010000005.1"/>
</dbReference>
<evidence type="ECO:0000313" key="3">
    <source>
        <dbReference type="Proteomes" id="UP000538666"/>
    </source>
</evidence>